<evidence type="ECO:0000259" key="3">
    <source>
        <dbReference type="Pfam" id="PF14238"/>
    </source>
</evidence>
<keyword evidence="2" id="KW-1133">Transmembrane helix</keyword>
<organism evidence="4 5">
    <name type="scientific">Candidatus Scybalocola faecigallinarum</name>
    <dbReference type="NCBI Taxonomy" id="2840941"/>
    <lineage>
        <taxon>Bacteria</taxon>
        <taxon>Bacillati</taxon>
        <taxon>Bacillota</taxon>
        <taxon>Clostridia</taxon>
        <taxon>Lachnospirales</taxon>
        <taxon>Lachnospiraceae</taxon>
        <taxon>Lachnospiraceae incertae sedis</taxon>
        <taxon>Candidatus Scybalocola (ex Gilroy et al. 2021)</taxon>
    </lineage>
</organism>
<dbReference type="Pfam" id="PF14238">
    <property type="entry name" value="DUF4340"/>
    <property type="match status" value="1"/>
</dbReference>
<evidence type="ECO:0000256" key="2">
    <source>
        <dbReference type="SAM" id="Phobius"/>
    </source>
</evidence>
<name>A0A9D1JSU6_9FIRM</name>
<accession>A0A9D1JSU6</accession>
<feature type="region of interest" description="Disordered" evidence="1">
    <location>
        <begin position="253"/>
        <end position="294"/>
    </location>
</feature>
<evidence type="ECO:0000313" key="5">
    <source>
        <dbReference type="Proteomes" id="UP000823927"/>
    </source>
</evidence>
<feature type="domain" description="DUF4340" evidence="3">
    <location>
        <begin position="75"/>
        <end position="210"/>
    </location>
</feature>
<feature type="compositionally biased region" description="Acidic residues" evidence="1">
    <location>
        <begin position="337"/>
        <end position="349"/>
    </location>
</feature>
<reference evidence="4" key="2">
    <citation type="journal article" date="2021" name="PeerJ">
        <title>Extensive microbial diversity within the chicken gut microbiome revealed by metagenomics and culture.</title>
        <authorList>
            <person name="Gilroy R."/>
            <person name="Ravi A."/>
            <person name="Getino M."/>
            <person name="Pursley I."/>
            <person name="Horton D.L."/>
            <person name="Alikhan N.F."/>
            <person name="Baker D."/>
            <person name="Gharbi K."/>
            <person name="Hall N."/>
            <person name="Watson M."/>
            <person name="Adriaenssens E.M."/>
            <person name="Foster-Nyarko E."/>
            <person name="Jarju S."/>
            <person name="Secka A."/>
            <person name="Antonio M."/>
            <person name="Oren A."/>
            <person name="Chaudhuri R.R."/>
            <person name="La Ragione R."/>
            <person name="Hildebrand F."/>
            <person name="Pallen M.J."/>
        </authorList>
    </citation>
    <scope>NUCLEOTIDE SEQUENCE</scope>
    <source>
        <strain evidence="4">CHK178-757</strain>
    </source>
</reference>
<comment type="caution">
    <text evidence="4">The sequence shown here is derived from an EMBL/GenBank/DDBJ whole genome shotgun (WGS) entry which is preliminary data.</text>
</comment>
<reference evidence="4" key="1">
    <citation type="submission" date="2020-10" db="EMBL/GenBank/DDBJ databases">
        <authorList>
            <person name="Gilroy R."/>
        </authorList>
    </citation>
    <scope>NUCLEOTIDE SEQUENCE</scope>
    <source>
        <strain evidence="4">CHK178-757</strain>
    </source>
</reference>
<evidence type="ECO:0000313" key="4">
    <source>
        <dbReference type="EMBL" id="HIS48690.1"/>
    </source>
</evidence>
<dbReference type="EMBL" id="DVIT01000061">
    <property type="protein sequence ID" value="HIS48690.1"/>
    <property type="molecule type" value="Genomic_DNA"/>
</dbReference>
<feature type="compositionally biased region" description="Low complexity" evidence="1">
    <location>
        <begin position="350"/>
        <end position="368"/>
    </location>
</feature>
<proteinExistence type="predicted"/>
<dbReference type="Proteomes" id="UP000823927">
    <property type="component" value="Unassembled WGS sequence"/>
</dbReference>
<sequence length="368" mass="40273">MKNKQTVKMAAALIVLVAAIGIYFGMSMWNRSEEEQAVAESAETEILSISGEDVTAFSYVYNDETYKFVKEDGTWYYDSDRNFPVDQSTIEGKLSSAVSTTFSREIEISEDNLADYGLDSPVNTITITDSDGNETVFEIGDSNATTGEYYCRLNSGSTVYMISSTLNSTMSFELYSVADMEDFPSMNQDEVKEVTINDGSEVRSLDAEEDADVFSAVSSLTYEAHVDYDCDDLSQYGLDAPQYVITIGYLEETEEETQDTEETETETQAADESSETGDTSETEETEETYDPADLTTYVLSVGNATEDGASYYVRLGSSTEVNLISAADLESIITVQETEETDAASEETSADTTASEETSSTEETAAAE</sequence>
<keyword evidence="2" id="KW-0472">Membrane</keyword>
<keyword evidence="2" id="KW-0812">Transmembrane</keyword>
<dbReference type="InterPro" id="IPR025641">
    <property type="entry name" value="DUF4340"/>
</dbReference>
<protein>
    <submittedName>
        <fullName evidence="4">DUF4340 domain-containing protein</fullName>
    </submittedName>
</protein>
<evidence type="ECO:0000256" key="1">
    <source>
        <dbReference type="SAM" id="MobiDB-lite"/>
    </source>
</evidence>
<gene>
    <name evidence="4" type="ORF">IAB46_14295</name>
</gene>
<feature type="transmembrane region" description="Helical" evidence="2">
    <location>
        <begin position="7"/>
        <end position="26"/>
    </location>
</feature>
<feature type="compositionally biased region" description="Acidic residues" evidence="1">
    <location>
        <begin position="272"/>
        <end position="290"/>
    </location>
</feature>
<feature type="region of interest" description="Disordered" evidence="1">
    <location>
        <begin position="335"/>
        <end position="368"/>
    </location>
</feature>
<feature type="compositionally biased region" description="Acidic residues" evidence="1">
    <location>
        <begin position="253"/>
        <end position="265"/>
    </location>
</feature>
<dbReference type="AlphaFoldDB" id="A0A9D1JSU6"/>